<keyword evidence="2" id="KW-0732">Signal</keyword>
<dbReference type="STRING" id="48701.ENSPMEP00000000662"/>
<evidence type="ECO:0000313" key="4">
    <source>
        <dbReference type="Ensembl" id="ENSPMEP00000000662.1"/>
    </source>
</evidence>
<protein>
    <recommendedName>
        <fullName evidence="3">Rho-GAP domain-containing protein</fullName>
    </recommendedName>
</protein>
<reference evidence="4" key="1">
    <citation type="submission" date="2025-08" db="UniProtKB">
        <authorList>
            <consortium name="Ensembl"/>
        </authorList>
    </citation>
    <scope>IDENTIFICATION</scope>
</reference>
<dbReference type="InterPro" id="IPR051576">
    <property type="entry name" value="PX-Rho_GAP"/>
</dbReference>
<feature type="signal peptide" evidence="2">
    <location>
        <begin position="1"/>
        <end position="17"/>
    </location>
</feature>
<sequence length="65" mass="7750">MLFFFFLTALLLRDLKSYTQREIPQVLQKCAEFIEQYGIVDGIYRLSGVTSNIQRLRYSRQEKDV</sequence>
<organism evidence="4 5">
    <name type="scientific">Poecilia mexicana</name>
    <dbReference type="NCBI Taxonomy" id="48701"/>
    <lineage>
        <taxon>Eukaryota</taxon>
        <taxon>Metazoa</taxon>
        <taxon>Chordata</taxon>
        <taxon>Craniata</taxon>
        <taxon>Vertebrata</taxon>
        <taxon>Euteleostomi</taxon>
        <taxon>Actinopterygii</taxon>
        <taxon>Neopterygii</taxon>
        <taxon>Teleostei</taxon>
        <taxon>Neoteleostei</taxon>
        <taxon>Acanthomorphata</taxon>
        <taxon>Ovalentaria</taxon>
        <taxon>Atherinomorphae</taxon>
        <taxon>Cyprinodontiformes</taxon>
        <taxon>Poeciliidae</taxon>
        <taxon>Poeciliinae</taxon>
        <taxon>Poecilia</taxon>
    </lineage>
</organism>
<proteinExistence type="predicted"/>
<dbReference type="Pfam" id="PF00620">
    <property type="entry name" value="RhoGAP"/>
    <property type="match status" value="1"/>
</dbReference>
<dbReference type="Gene3D" id="1.10.555.10">
    <property type="entry name" value="Rho GTPase activation protein"/>
    <property type="match status" value="1"/>
</dbReference>
<dbReference type="PANTHER" id="PTHR15729:SF10">
    <property type="entry name" value="GTPASE-ACTIVATING PROTEIN CDGAPR"/>
    <property type="match status" value="1"/>
</dbReference>
<evidence type="ECO:0000256" key="2">
    <source>
        <dbReference type="SAM" id="SignalP"/>
    </source>
</evidence>
<evidence type="ECO:0000256" key="1">
    <source>
        <dbReference type="ARBA" id="ARBA00022468"/>
    </source>
</evidence>
<accession>A0A3B3WDA3</accession>
<reference evidence="4" key="2">
    <citation type="submission" date="2025-09" db="UniProtKB">
        <authorList>
            <consortium name="Ensembl"/>
        </authorList>
    </citation>
    <scope>IDENTIFICATION</scope>
</reference>
<dbReference type="PROSITE" id="PS50238">
    <property type="entry name" value="RHOGAP"/>
    <property type="match status" value="1"/>
</dbReference>
<keyword evidence="5" id="KW-1185">Reference proteome</keyword>
<dbReference type="GO" id="GO:0005096">
    <property type="term" value="F:GTPase activator activity"/>
    <property type="evidence" value="ECO:0007669"/>
    <property type="project" value="UniProtKB-KW"/>
</dbReference>
<evidence type="ECO:0000313" key="5">
    <source>
        <dbReference type="Proteomes" id="UP000261480"/>
    </source>
</evidence>
<dbReference type="AlphaFoldDB" id="A0A3B3WDA3"/>
<dbReference type="GO" id="GO:0007264">
    <property type="term" value="P:small GTPase-mediated signal transduction"/>
    <property type="evidence" value="ECO:0007669"/>
    <property type="project" value="TreeGrafter"/>
</dbReference>
<dbReference type="SUPFAM" id="SSF48350">
    <property type="entry name" value="GTPase activation domain, GAP"/>
    <property type="match status" value="1"/>
</dbReference>
<feature type="domain" description="Rho-GAP" evidence="3">
    <location>
        <begin position="13"/>
        <end position="65"/>
    </location>
</feature>
<dbReference type="InterPro" id="IPR008936">
    <property type="entry name" value="Rho_GTPase_activation_prot"/>
</dbReference>
<dbReference type="Ensembl" id="ENSPMET00000015486.1">
    <property type="protein sequence ID" value="ENSPMEP00000000662.1"/>
    <property type="gene ID" value="ENSPMEG00000001488.1"/>
</dbReference>
<evidence type="ECO:0000259" key="3">
    <source>
        <dbReference type="PROSITE" id="PS50238"/>
    </source>
</evidence>
<name>A0A3B3WDA3_9TELE</name>
<feature type="chain" id="PRO_5017384708" description="Rho-GAP domain-containing protein" evidence="2">
    <location>
        <begin position="18"/>
        <end position="65"/>
    </location>
</feature>
<dbReference type="InterPro" id="IPR000198">
    <property type="entry name" value="RhoGAP_dom"/>
</dbReference>
<keyword evidence="1" id="KW-0343">GTPase activation</keyword>
<dbReference type="Proteomes" id="UP000261480">
    <property type="component" value="Unplaced"/>
</dbReference>
<dbReference type="PANTHER" id="PTHR15729">
    <property type="entry name" value="CDC42 GTPASE-ACTIVATING PROTEIN"/>
    <property type="match status" value="1"/>
</dbReference>